<gene>
    <name evidence="1" type="ORF">DAT39_016094</name>
</gene>
<keyword evidence="2" id="KW-1185">Reference proteome</keyword>
<reference evidence="1" key="1">
    <citation type="submission" date="2020-07" db="EMBL/GenBank/DDBJ databases">
        <title>Clarias magur genome sequencing, assembly and annotation.</title>
        <authorList>
            <person name="Kushwaha B."/>
            <person name="Kumar R."/>
            <person name="Das P."/>
            <person name="Joshi C.G."/>
            <person name="Kumar D."/>
            <person name="Nagpure N.S."/>
            <person name="Pandey M."/>
            <person name="Agarwal S."/>
            <person name="Srivastava S."/>
            <person name="Singh M."/>
            <person name="Sahoo L."/>
            <person name="Jayasankar P."/>
            <person name="Meher P.K."/>
            <person name="Koringa P.G."/>
            <person name="Iquebal M.A."/>
            <person name="Das S.P."/>
            <person name="Bit A."/>
            <person name="Patnaik S."/>
            <person name="Patel N."/>
            <person name="Shah T.M."/>
            <person name="Hinsu A."/>
            <person name="Jena J.K."/>
        </authorList>
    </citation>
    <scope>NUCLEOTIDE SEQUENCE</scope>
    <source>
        <strain evidence="1">CIFAMagur01</strain>
        <tissue evidence="1">Testis</tissue>
    </source>
</reference>
<evidence type="ECO:0000313" key="2">
    <source>
        <dbReference type="Proteomes" id="UP000727407"/>
    </source>
</evidence>
<name>A0A8J4TXT4_CLAMG</name>
<sequence length="65" mass="7753">MTGCEARQSNKWVEVFQSSYKISPILGYSQDLLQQLYLTEYLRGLCLEMNSFAFTLIIFFSRWRM</sequence>
<accession>A0A8J4TXT4</accession>
<proteinExistence type="predicted"/>
<dbReference type="Proteomes" id="UP000727407">
    <property type="component" value="Unassembled WGS sequence"/>
</dbReference>
<evidence type="ECO:0000313" key="1">
    <source>
        <dbReference type="EMBL" id="KAF5894186.1"/>
    </source>
</evidence>
<dbReference type="EMBL" id="QNUK01000386">
    <property type="protein sequence ID" value="KAF5894186.1"/>
    <property type="molecule type" value="Genomic_DNA"/>
</dbReference>
<organism evidence="1 2">
    <name type="scientific">Clarias magur</name>
    <name type="common">Asian catfish</name>
    <name type="synonym">Macropteronotus magur</name>
    <dbReference type="NCBI Taxonomy" id="1594786"/>
    <lineage>
        <taxon>Eukaryota</taxon>
        <taxon>Metazoa</taxon>
        <taxon>Chordata</taxon>
        <taxon>Craniata</taxon>
        <taxon>Vertebrata</taxon>
        <taxon>Euteleostomi</taxon>
        <taxon>Actinopterygii</taxon>
        <taxon>Neopterygii</taxon>
        <taxon>Teleostei</taxon>
        <taxon>Ostariophysi</taxon>
        <taxon>Siluriformes</taxon>
        <taxon>Clariidae</taxon>
        <taxon>Clarias</taxon>
    </lineage>
</organism>
<protein>
    <submittedName>
        <fullName evidence="1">Putative major capsid protein</fullName>
    </submittedName>
</protein>
<dbReference type="AlphaFoldDB" id="A0A8J4TXT4"/>
<comment type="caution">
    <text evidence="1">The sequence shown here is derived from an EMBL/GenBank/DDBJ whole genome shotgun (WGS) entry which is preliminary data.</text>
</comment>